<proteinExistence type="predicted"/>
<dbReference type="PROSITE" id="PS51184">
    <property type="entry name" value="JMJC"/>
    <property type="match status" value="1"/>
</dbReference>
<dbReference type="Proteomes" id="UP000054869">
    <property type="component" value="Unassembled WGS sequence"/>
</dbReference>
<comment type="cofactor">
    <cofactor evidence="1">
        <name>Fe(2+)</name>
        <dbReference type="ChEBI" id="CHEBI:29033"/>
    </cofactor>
</comment>
<dbReference type="PANTHER" id="PTHR13096">
    <property type="entry name" value="MINA53 MYC INDUCED NUCLEAR ANTIGEN"/>
    <property type="match status" value="1"/>
</dbReference>
<sequence length="391" mass="45786">MVDFKEITIEQFLTDYWQKKPLVIRQALPNFRNPLAPDELAGLALEEEIESRIVFETPKQSPYWHLKRGPFVPQDFKDLPKTYWTLLVQGVDRFLPKVNLMFDHFDFLPQWRVDDVMISYAVEHGSVGPHYDNYDVFLYQAIGTRKWSLTTKKCNAENHLPGIELRIMKDFQTEEEHILGEGDMLYLPPHVGHHGIAVSKDCMTYSFGYRSYGAQELLENFTDYLAQTTLSSLYKDPDWNDLRGTSELPKQAWKNAQTLMKKLLVNEEQIKSWFGCFVTRLDLQAEELLPQPLAKGASLDKFNRMLGNNQKLLRNPLCRFAYQEEAQGLVHLFINGEQWNVEGVSVELIKLIANSRLLHSDELRSFLEEEQNRFFLFKLWKLQWLDVMEAE</sequence>
<name>A0A0W0VQR6_9GAMM</name>
<dbReference type="PANTHER" id="PTHR13096:SF8">
    <property type="entry name" value="RIBOSOMAL OXYGENASE 1"/>
    <property type="match status" value="1"/>
</dbReference>
<dbReference type="AlphaFoldDB" id="A0A0W0VQR6"/>
<keyword evidence="2" id="KW-0479">Metal-binding</keyword>
<organism evidence="7 8">
    <name type="scientific">Legionella lansingensis</name>
    <dbReference type="NCBI Taxonomy" id="45067"/>
    <lineage>
        <taxon>Bacteria</taxon>
        <taxon>Pseudomonadati</taxon>
        <taxon>Pseudomonadota</taxon>
        <taxon>Gammaproteobacteria</taxon>
        <taxon>Legionellales</taxon>
        <taxon>Legionellaceae</taxon>
        <taxon>Legionella</taxon>
    </lineage>
</organism>
<evidence type="ECO:0000313" key="7">
    <source>
        <dbReference type="EMBL" id="KTD22269.1"/>
    </source>
</evidence>
<evidence type="ECO:0000256" key="5">
    <source>
        <dbReference type="ARBA" id="ARBA00023004"/>
    </source>
</evidence>
<keyword evidence="4" id="KW-0560">Oxidoreductase</keyword>
<reference evidence="7 8" key="1">
    <citation type="submission" date="2015-11" db="EMBL/GenBank/DDBJ databases">
        <title>Genomic analysis of 38 Legionella species identifies large and diverse effector repertoires.</title>
        <authorList>
            <person name="Burstein D."/>
            <person name="Amaro F."/>
            <person name="Zusman T."/>
            <person name="Lifshitz Z."/>
            <person name="Cohen O."/>
            <person name="Gilbert J.A."/>
            <person name="Pupko T."/>
            <person name="Shuman H.A."/>
            <person name="Segal G."/>
        </authorList>
    </citation>
    <scope>NUCLEOTIDE SEQUENCE [LARGE SCALE GENOMIC DNA]</scope>
    <source>
        <strain evidence="7 8">ATCC 49751</strain>
    </source>
</reference>
<gene>
    <name evidence="7" type="ORF">Llan_1210</name>
</gene>
<keyword evidence="3" id="KW-0223">Dioxygenase</keyword>
<evidence type="ECO:0000313" key="8">
    <source>
        <dbReference type="Proteomes" id="UP000054869"/>
    </source>
</evidence>
<dbReference type="STRING" id="45067.Llan_1210"/>
<dbReference type="RefSeq" id="WP_028373642.1">
    <property type="nucleotide sequence ID" value="NZ_CAAAJD010000020.1"/>
</dbReference>
<dbReference type="EMBL" id="LNYI01000027">
    <property type="protein sequence ID" value="KTD22269.1"/>
    <property type="molecule type" value="Genomic_DNA"/>
</dbReference>
<dbReference type="Gene3D" id="3.40.366.30">
    <property type="entry name" value="50S ribosomal protein L16 arginine hydroxylase, Chain A, Domain 2"/>
    <property type="match status" value="1"/>
</dbReference>
<evidence type="ECO:0000259" key="6">
    <source>
        <dbReference type="PROSITE" id="PS51184"/>
    </source>
</evidence>
<evidence type="ECO:0000256" key="4">
    <source>
        <dbReference type="ARBA" id="ARBA00023002"/>
    </source>
</evidence>
<keyword evidence="5" id="KW-0408">Iron</keyword>
<dbReference type="Pfam" id="PF20514">
    <property type="entry name" value="WHD_ROXA"/>
    <property type="match status" value="1"/>
</dbReference>
<dbReference type="GO" id="GO:0016706">
    <property type="term" value="F:2-oxoglutarate-dependent dioxygenase activity"/>
    <property type="evidence" value="ECO:0007669"/>
    <property type="project" value="TreeGrafter"/>
</dbReference>
<accession>A0A0W0VQR6</accession>
<dbReference type="InterPro" id="IPR039994">
    <property type="entry name" value="NO66-like"/>
</dbReference>
<dbReference type="InterPro" id="IPR046799">
    <property type="entry name" value="ROXA-like_wH"/>
</dbReference>
<protein>
    <submittedName>
        <fullName evidence="7">Cupin</fullName>
    </submittedName>
</protein>
<evidence type="ECO:0000256" key="2">
    <source>
        <dbReference type="ARBA" id="ARBA00022723"/>
    </source>
</evidence>
<dbReference type="eggNOG" id="COG2850">
    <property type="taxonomic scope" value="Bacteria"/>
</dbReference>
<dbReference type="GO" id="GO:0046872">
    <property type="term" value="F:metal ion binding"/>
    <property type="evidence" value="ECO:0007669"/>
    <property type="project" value="UniProtKB-KW"/>
</dbReference>
<dbReference type="InterPro" id="IPR003347">
    <property type="entry name" value="JmjC_dom"/>
</dbReference>
<dbReference type="Gene3D" id="2.60.120.650">
    <property type="entry name" value="Cupin"/>
    <property type="match status" value="1"/>
</dbReference>
<feature type="domain" description="JmjC" evidence="6">
    <location>
        <begin position="97"/>
        <end position="226"/>
    </location>
</feature>
<dbReference type="OrthoDB" id="9764016at2"/>
<dbReference type="SUPFAM" id="SSF51197">
    <property type="entry name" value="Clavaminate synthase-like"/>
    <property type="match status" value="1"/>
</dbReference>
<evidence type="ECO:0000256" key="3">
    <source>
        <dbReference type="ARBA" id="ARBA00022964"/>
    </source>
</evidence>
<dbReference type="Pfam" id="PF08007">
    <property type="entry name" value="JmjC_2"/>
    <property type="match status" value="1"/>
</dbReference>
<comment type="caution">
    <text evidence="7">The sequence shown here is derived from an EMBL/GenBank/DDBJ whole genome shotgun (WGS) entry which is preliminary data.</text>
</comment>
<keyword evidence="8" id="KW-1185">Reference proteome</keyword>
<evidence type="ECO:0000256" key="1">
    <source>
        <dbReference type="ARBA" id="ARBA00001954"/>
    </source>
</evidence>
<dbReference type="PATRIC" id="fig|45067.4.peg.1268"/>